<dbReference type="InterPro" id="IPR005152">
    <property type="entry name" value="Lipase_secreted"/>
</dbReference>
<dbReference type="SUPFAM" id="SSF53474">
    <property type="entry name" value="alpha/beta-Hydrolases"/>
    <property type="match status" value="1"/>
</dbReference>
<dbReference type="AlphaFoldDB" id="A0A4S4FZD8"/>
<keyword evidence="1" id="KW-0732">Signal</keyword>
<name>A0A4S4FZD8_9MICO</name>
<dbReference type="InterPro" id="IPR029058">
    <property type="entry name" value="AB_hydrolase_fold"/>
</dbReference>
<protein>
    <submittedName>
        <fullName evidence="2">Alpha/beta fold hydrolase</fullName>
    </submittedName>
</protein>
<gene>
    <name evidence="2" type="ORF">E6C70_01435</name>
</gene>
<dbReference type="PROSITE" id="PS51257">
    <property type="entry name" value="PROKAR_LIPOPROTEIN"/>
    <property type="match status" value="1"/>
</dbReference>
<proteinExistence type="predicted"/>
<dbReference type="PANTHER" id="PTHR34853:SF1">
    <property type="entry name" value="LIPASE 5"/>
    <property type="match status" value="1"/>
</dbReference>
<dbReference type="OrthoDB" id="9798122at2"/>
<dbReference type="Gene3D" id="3.40.50.1820">
    <property type="entry name" value="alpha/beta hydrolase"/>
    <property type="match status" value="2"/>
</dbReference>
<evidence type="ECO:0000256" key="1">
    <source>
        <dbReference type="SAM" id="SignalP"/>
    </source>
</evidence>
<dbReference type="PANTHER" id="PTHR34853">
    <property type="match status" value="1"/>
</dbReference>
<evidence type="ECO:0000313" key="2">
    <source>
        <dbReference type="EMBL" id="THG36223.1"/>
    </source>
</evidence>
<sequence length="398" mass="40780">MRIRALASLVAIALVAVLAGCSPDADRRLAEGAAEQLGDSAFYTPPTTVPTGRPGDIERQEQILSAPSGSRAWRLIYHSIDAFGRDVLVSGIVVAPAAAPVGGKRTIVSWAHPTTGSAPRCAPSVGVDPFSTIEGLKDLLARGYTVAATDYPGMGLTGPSSYLIGSSAAHSVLDIARAAETIPAAHAGDRVLLWGHSQGGQAVVFAAEEAAQYAPDLKIVAAAVAAPAIDLVTLLDDDIGTISGVTIGSYAFTAYAGAYGVPLESILTPAAAAAVPGMAKLCLLGQNAQLHTIGKPLVGSFLRSDPGTTPPWDTLLAENTPGSVRLDIPLFVAQGETDTLVHPAATAAFVDRECALGTRVRALSIPDTGHGLVALKALSELLPWFSAAVEGRTPDSTC</sequence>
<comment type="caution">
    <text evidence="2">The sequence shown here is derived from an EMBL/GenBank/DDBJ whole genome shotgun (WGS) entry which is preliminary data.</text>
</comment>
<dbReference type="Pfam" id="PF03583">
    <property type="entry name" value="LIP"/>
    <property type="match status" value="1"/>
</dbReference>
<dbReference type="Proteomes" id="UP000307380">
    <property type="component" value="Unassembled WGS sequence"/>
</dbReference>
<dbReference type="GO" id="GO:0016042">
    <property type="term" value="P:lipid catabolic process"/>
    <property type="evidence" value="ECO:0007669"/>
    <property type="project" value="InterPro"/>
</dbReference>
<dbReference type="RefSeq" id="WP_136421528.1">
    <property type="nucleotide sequence ID" value="NZ_SSSN01000002.1"/>
</dbReference>
<organism evidence="2 3">
    <name type="scientific">Orlajensenia flava</name>
    <dbReference type="NCBI Taxonomy" id="2565934"/>
    <lineage>
        <taxon>Bacteria</taxon>
        <taxon>Bacillati</taxon>
        <taxon>Actinomycetota</taxon>
        <taxon>Actinomycetes</taxon>
        <taxon>Micrococcales</taxon>
        <taxon>Microbacteriaceae</taxon>
        <taxon>Orlajensenia</taxon>
    </lineage>
</organism>
<feature type="chain" id="PRO_5039497080" evidence="1">
    <location>
        <begin position="20"/>
        <end position="398"/>
    </location>
</feature>
<accession>A0A4S4FZD8</accession>
<keyword evidence="3" id="KW-1185">Reference proteome</keyword>
<keyword evidence="2" id="KW-0378">Hydrolase</keyword>
<reference evidence="2 3" key="1">
    <citation type="submission" date="2019-04" db="EMBL/GenBank/DDBJ databases">
        <authorList>
            <person name="Jiang L."/>
        </authorList>
    </citation>
    <scope>NUCLEOTIDE SEQUENCE [LARGE SCALE GENOMIC DNA]</scope>
    <source>
        <strain evidence="2 3">YIM 131861</strain>
    </source>
</reference>
<dbReference type="EMBL" id="SSSN01000002">
    <property type="protein sequence ID" value="THG36223.1"/>
    <property type="molecule type" value="Genomic_DNA"/>
</dbReference>
<dbReference type="GO" id="GO:0004806">
    <property type="term" value="F:triacylglycerol lipase activity"/>
    <property type="evidence" value="ECO:0007669"/>
    <property type="project" value="InterPro"/>
</dbReference>
<feature type="signal peptide" evidence="1">
    <location>
        <begin position="1"/>
        <end position="19"/>
    </location>
</feature>
<dbReference type="PIRSF" id="PIRSF029171">
    <property type="entry name" value="Esterase_LipA"/>
    <property type="match status" value="1"/>
</dbReference>
<evidence type="ECO:0000313" key="3">
    <source>
        <dbReference type="Proteomes" id="UP000307380"/>
    </source>
</evidence>